<feature type="transmembrane region" description="Helical" evidence="9">
    <location>
        <begin position="374"/>
        <end position="394"/>
    </location>
</feature>
<evidence type="ECO:0000313" key="12">
    <source>
        <dbReference type="Proteomes" id="UP000250043"/>
    </source>
</evidence>
<dbReference type="InterPro" id="IPR012419">
    <property type="entry name" value="Cas1_AcylTrans_dom"/>
</dbReference>
<evidence type="ECO:0000313" key="11">
    <source>
        <dbReference type="EMBL" id="OCH94755.1"/>
    </source>
</evidence>
<dbReference type="Proteomes" id="UP000250043">
    <property type="component" value="Unassembled WGS sequence"/>
</dbReference>
<comment type="similarity">
    <text evidence="2">Belongs to the PC-esterase family. CASD1 subfamily.</text>
</comment>
<feature type="transmembrane region" description="Helical" evidence="9">
    <location>
        <begin position="547"/>
        <end position="565"/>
    </location>
</feature>
<proteinExistence type="inferred from homology"/>
<keyword evidence="12" id="KW-1185">Reference proteome</keyword>
<feature type="domain" description="Cas1p 10 TM acyl transferase" evidence="10">
    <location>
        <begin position="320"/>
        <end position="759"/>
    </location>
</feature>
<feature type="transmembrane region" description="Helical" evidence="9">
    <location>
        <begin position="688"/>
        <end position="707"/>
    </location>
</feature>
<feature type="transmembrane region" description="Helical" evidence="9">
    <location>
        <begin position="335"/>
        <end position="353"/>
    </location>
</feature>
<feature type="transmembrane region" description="Helical" evidence="9">
    <location>
        <begin position="598"/>
        <end position="615"/>
    </location>
</feature>
<feature type="region of interest" description="Disordered" evidence="8">
    <location>
        <begin position="757"/>
        <end position="820"/>
    </location>
</feature>
<evidence type="ECO:0000256" key="1">
    <source>
        <dbReference type="ARBA" id="ARBA00004141"/>
    </source>
</evidence>
<gene>
    <name evidence="11" type="ORF">OBBRIDRAFT_747091</name>
</gene>
<evidence type="ECO:0000256" key="5">
    <source>
        <dbReference type="ARBA" id="ARBA00022989"/>
    </source>
</evidence>
<feature type="transmembrane region" description="Helical" evidence="9">
    <location>
        <begin position="12"/>
        <end position="36"/>
    </location>
</feature>
<evidence type="ECO:0000259" key="10">
    <source>
        <dbReference type="Pfam" id="PF07779"/>
    </source>
</evidence>
<feature type="transmembrane region" description="Helical" evidence="9">
    <location>
        <begin position="400"/>
        <end position="420"/>
    </location>
</feature>
<reference evidence="11 12" key="1">
    <citation type="submission" date="2016-07" db="EMBL/GenBank/DDBJ databases">
        <title>Draft genome of the white-rot fungus Obba rivulosa 3A-2.</title>
        <authorList>
            <consortium name="DOE Joint Genome Institute"/>
            <person name="Miettinen O."/>
            <person name="Riley R."/>
            <person name="Acob R."/>
            <person name="Barry K."/>
            <person name="Cullen D."/>
            <person name="De Vries R."/>
            <person name="Hainaut M."/>
            <person name="Hatakka A."/>
            <person name="Henrissat B."/>
            <person name="Hilden K."/>
            <person name="Kuo R."/>
            <person name="Labutti K."/>
            <person name="Lipzen A."/>
            <person name="Makela M.R."/>
            <person name="Sandor L."/>
            <person name="Spatafora J.W."/>
            <person name="Grigoriev I.V."/>
            <person name="Hibbett D.S."/>
        </authorList>
    </citation>
    <scope>NUCLEOTIDE SEQUENCE [LARGE SCALE GENOMIC DNA]</scope>
    <source>
        <strain evidence="11 12">3A-2</strain>
    </source>
</reference>
<protein>
    <submittedName>
        <fullName evidence="11">Cas1p-domain-containing protein</fullName>
    </submittedName>
</protein>
<keyword evidence="7" id="KW-0325">Glycoprotein</keyword>
<dbReference type="EMBL" id="KV722341">
    <property type="protein sequence ID" value="OCH94755.1"/>
    <property type="molecule type" value="Genomic_DNA"/>
</dbReference>
<dbReference type="GO" id="GO:0005975">
    <property type="term" value="P:carbohydrate metabolic process"/>
    <property type="evidence" value="ECO:0007669"/>
    <property type="project" value="UniProtKB-ARBA"/>
</dbReference>
<feature type="transmembrane region" description="Helical" evidence="9">
    <location>
        <begin position="467"/>
        <end position="485"/>
    </location>
</feature>
<dbReference type="GO" id="GO:0016020">
    <property type="term" value="C:membrane"/>
    <property type="evidence" value="ECO:0007669"/>
    <property type="project" value="UniProtKB-SubCell"/>
</dbReference>
<accession>A0A8E2DS21</accession>
<dbReference type="OrthoDB" id="1932925at2759"/>
<evidence type="ECO:0000256" key="8">
    <source>
        <dbReference type="SAM" id="MobiDB-lite"/>
    </source>
</evidence>
<feature type="transmembrane region" description="Helical" evidence="9">
    <location>
        <begin position="658"/>
        <end position="676"/>
    </location>
</feature>
<evidence type="ECO:0000256" key="4">
    <source>
        <dbReference type="ARBA" id="ARBA00022692"/>
    </source>
</evidence>
<evidence type="ECO:0000256" key="2">
    <source>
        <dbReference type="ARBA" id="ARBA00010666"/>
    </source>
</evidence>
<dbReference type="GO" id="GO:0016740">
    <property type="term" value="F:transferase activity"/>
    <property type="evidence" value="ECO:0007669"/>
    <property type="project" value="UniProtKB-KW"/>
</dbReference>
<evidence type="ECO:0000256" key="7">
    <source>
        <dbReference type="ARBA" id="ARBA00023180"/>
    </source>
</evidence>
<feature type="transmembrane region" description="Helical" evidence="9">
    <location>
        <begin position="727"/>
        <end position="744"/>
    </location>
</feature>
<evidence type="ECO:0000256" key="3">
    <source>
        <dbReference type="ARBA" id="ARBA00022679"/>
    </source>
</evidence>
<sequence>MVPRRWTLSVNPLWTHYIAWASVALAVALGLVRYVIIDRVDPLHCDALLTEGQWLDTGFRNWQPEGCMLHAYQPKDAATCMRARRVVFVGDSVTRQLFFQFAHAVDPGLPTAPPDDEHKHIDYTFNTDAGIQLMFYWDPYLNTSHTQGLISPSGVFGDSPETSSDRPALLVLGAGLWYIRYEDSGGLPAWEAKMESTLNTLARALILPADTVVVLPIEDVVPSKLSRERASTMHASDIDAMNSDLNHRIRPPASRDPFTFFSLPASHGEPIPVALPLVFNQMLDPSQTEDGLHFSDTLVKAQANILLNLRCNDVLPKTFPIDKTCCRSYPHPTPLHAVVLAAAFLWGPVCWMLSRRLSPRTPGQSIIREEDIPAVVISAAAALIFIADRTGFWLKEQKQFNSWIFATLCLCALGFGLFTIKGGDKDLGFLNREQTDEWKGWMQIAILIYHYTGASKVSGIYNPIRVLVASYLFMTGYGHTTFYVKKADFGFQRVAQVMIRLNLLTLLLAYVMNTDYISYYFAPLVSMWYLIIYGTMFAGAKYNDRTVFLVAKILVSMGLATWFMSEPSLLEIAFQFLERICGIHWSAREWAFRVNLDLWIVYFGMFAALAVIKIREYRLTDHPHWPLAVKVSIGVSAAVMLWYFAFELYQPDKFVYNLWHPYISFLPVGAFVVLRNASGILRSGNSRFFAFIGTCSLETFIIQYHLWLAGDTKGILLVFPGTRWRPLNFIITTVMFIYVSHRVAQATGDITNWICGSSKPPSLPTTNQPSSSNTGRRNVPTAPPEEEGQEVIFLAPSDDGPVPKDNNGNPLPLEPDTPMRPQRRWVDRLAEGSQSPPGFRVWYGETEWTPGLKIKLAIALAAMWLLNIMWPYPYGVPVS</sequence>
<feature type="transmembrane region" description="Helical" evidence="9">
    <location>
        <begin position="497"/>
        <end position="513"/>
    </location>
</feature>
<keyword evidence="3" id="KW-0808">Transferase</keyword>
<evidence type="ECO:0000256" key="9">
    <source>
        <dbReference type="SAM" id="Phobius"/>
    </source>
</evidence>
<organism evidence="11 12">
    <name type="scientific">Obba rivulosa</name>
    <dbReference type="NCBI Taxonomy" id="1052685"/>
    <lineage>
        <taxon>Eukaryota</taxon>
        <taxon>Fungi</taxon>
        <taxon>Dikarya</taxon>
        <taxon>Basidiomycota</taxon>
        <taxon>Agaricomycotina</taxon>
        <taxon>Agaricomycetes</taxon>
        <taxon>Polyporales</taxon>
        <taxon>Gelatoporiaceae</taxon>
        <taxon>Obba</taxon>
    </lineage>
</organism>
<dbReference type="PANTHER" id="PTHR13533">
    <property type="entry name" value="N-ACETYLNEURAMINATE 9-O-ACETYLTRANSFERASE"/>
    <property type="match status" value="1"/>
</dbReference>
<comment type="subcellular location">
    <subcellularLocation>
        <location evidence="1">Membrane</location>
        <topology evidence="1">Multi-pass membrane protein</topology>
    </subcellularLocation>
</comment>
<keyword evidence="5 9" id="KW-1133">Transmembrane helix</keyword>
<feature type="transmembrane region" description="Helical" evidence="9">
    <location>
        <begin position="519"/>
        <end position="540"/>
    </location>
</feature>
<dbReference type="Pfam" id="PF07779">
    <property type="entry name" value="Cas1_AcylT"/>
    <property type="match status" value="1"/>
</dbReference>
<dbReference type="AlphaFoldDB" id="A0A8E2DS21"/>
<name>A0A8E2DS21_9APHY</name>
<evidence type="ECO:0000256" key="6">
    <source>
        <dbReference type="ARBA" id="ARBA00023136"/>
    </source>
</evidence>
<feature type="transmembrane region" description="Helical" evidence="9">
    <location>
        <begin position="856"/>
        <end position="874"/>
    </location>
</feature>
<keyword evidence="6 9" id="KW-0472">Membrane</keyword>
<feature type="transmembrane region" description="Helical" evidence="9">
    <location>
        <begin position="627"/>
        <end position="646"/>
    </location>
</feature>
<dbReference type="GO" id="GO:0005794">
    <property type="term" value="C:Golgi apparatus"/>
    <property type="evidence" value="ECO:0007669"/>
    <property type="project" value="UniProtKB-ARBA"/>
</dbReference>
<dbReference type="PANTHER" id="PTHR13533:SF1">
    <property type="entry name" value="N-ACETYLNEURAMINATE 9-O-ACETYLTRANSFERASE"/>
    <property type="match status" value="1"/>
</dbReference>
<keyword evidence="4 9" id="KW-0812">Transmembrane</keyword>
<feature type="compositionally biased region" description="Polar residues" evidence="8">
    <location>
        <begin position="764"/>
        <end position="776"/>
    </location>
</feature>